<comment type="caution">
    <text evidence="2">The sequence shown here is derived from an EMBL/GenBank/DDBJ whole genome shotgun (WGS) entry which is preliminary data.</text>
</comment>
<dbReference type="EMBL" id="AYKW01000007">
    <property type="protein sequence ID" value="PIL33514.1"/>
    <property type="molecule type" value="Genomic_DNA"/>
</dbReference>
<dbReference type="AlphaFoldDB" id="A0A2G8SIB7"/>
<evidence type="ECO:0000313" key="2">
    <source>
        <dbReference type="EMBL" id="PIL33514.1"/>
    </source>
</evidence>
<feature type="region of interest" description="Disordered" evidence="1">
    <location>
        <begin position="1"/>
        <end position="31"/>
    </location>
</feature>
<proteinExistence type="predicted"/>
<name>A0A2G8SIB7_9APHY</name>
<evidence type="ECO:0000256" key="1">
    <source>
        <dbReference type="SAM" id="MobiDB-lite"/>
    </source>
</evidence>
<sequence length="283" mass="32071">MPSPLSRFSPTPTLYTDCPERPLPSSTPSTTMVTKFFPHDSTISKMVKERIERWQENPPSCPFERNALFNTFLFRKFPPSKYLMKPPVACIGELNDGALLREYGTQLDDPLPLDENLAAIVENLRDKVFRGELSVETKYSDFFSAFPPGVGIKTQPSFVVCECPQAGKEDQDRVLLVVETASSPVRATTSETAKDAALSRAKERVRHWLEDYMDMLGEDGVRWRDKVLGVAVVGLEVAILLPYWSAGILVWEWLSEDVDGVPTQWFSLYGKQFSDQIEQVKRR</sequence>
<protein>
    <submittedName>
        <fullName evidence="2">Uncharacterized protein</fullName>
    </submittedName>
</protein>
<dbReference type="Proteomes" id="UP000230002">
    <property type="component" value="Unassembled WGS sequence"/>
</dbReference>
<reference evidence="2 3" key="1">
    <citation type="journal article" date="2015" name="Sci. Rep.">
        <title>Chromosome-level genome map provides insights into diverse defense mechanisms in the medicinal fungus Ganoderma sinense.</title>
        <authorList>
            <person name="Zhu Y."/>
            <person name="Xu J."/>
            <person name="Sun C."/>
            <person name="Zhou S."/>
            <person name="Xu H."/>
            <person name="Nelson D.R."/>
            <person name="Qian J."/>
            <person name="Song J."/>
            <person name="Luo H."/>
            <person name="Xiang L."/>
            <person name="Li Y."/>
            <person name="Xu Z."/>
            <person name="Ji A."/>
            <person name="Wang L."/>
            <person name="Lu S."/>
            <person name="Hayward A."/>
            <person name="Sun W."/>
            <person name="Li X."/>
            <person name="Schwartz D.C."/>
            <person name="Wang Y."/>
            <person name="Chen S."/>
        </authorList>
    </citation>
    <scope>NUCLEOTIDE SEQUENCE [LARGE SCALE GENOMIC DNA]</scope>
    <source>
        <strain evidence="2 3">ZZ0214-1</strain>
    </source>
</reference>
<evidence type="ECO:0000313" key="3">
    <source>
        <dbReference type="Proteomes" id="UP000230002"/>
    </source>
</evidence>
<organism evidence="2 3">
    <name type="scientific">Ganoderma sinense ZZ0214-1</name>
    <dbReference type="NCBI Taxonomy" id="1077348"/>
    <lineage>
        <taxon>Eukaryota</taxon>
        <taxon>Fungi</taxon>
        <taxon>Dikarya</taxon>
        <taxon>Basidiomycota</taxon>
        <taxon>Agaricomycotina</taxon>
        <taxon>Agaricomycetes</taxon>
        <taxon>Polyporales</taxon>
        <taxon>Polyporaceae</taxon>
        <taxon>Ganoderma</taxon>
    </lineage>
</organism>
<gene>
    <name evidence="2" type="ORF">GSI_04137</name>
</gene>
<keyword evidence="3" id="KW-1185">Reference proteome</keyword>
<accession>A0A2G8SIB7</accession>
<feature type="compositionally biased region" description="Polar residues" evidence="1">
    <location>
        <begin position="1"/>
        <end position="14"/>
    </location>
</feature>